<dbReference type="AlphaFoldDB" id="A0A1E3I411"/>
<dbReference type="SUPFAM" id="SSF160369">
    <property type="entry name" value="Ribosomal protein L10-like"/>
    <property type="match status" value="1"/>
</dbReference>
<accession>A0A1E3I411</accession>
<dbReference type="EMBL" id="AWGJ01000002">
    <property type="protein sequence ID" value="ODN83299.1"/>
    <property type="molecule type" value="Genomic_DNA"/>
</dbReference>
<keyword evidence="3" id="KW-1185">Reference proteome</keyword>
<sequence>MLPRLPAASLRAPSRTLSTTCARPAAAAASLKPPRITTSPSRVYTPRKTYLWNLYSNILHKSPLLLVFDHANLTAAEWSQLRRGVNAIKRPVKPWDPSLSGEEQAERTEIDTAKLQVVRSGVFQAVSGSSSSPIMPHLAGQRAVLTCTSLSPTYLAKILSSLSRTIKSLKRENAEGAQPTLNLVAGLVEGHKVMNQKELEELGKLPELDVLRAQVVGMLEGQGRSLVGVLGQAAGGSLVRTLQGLEKDLEAKEKPEEASA</sequence>
<dbReference type="PANTHER" id="PTHR11560">
    <property type="entry name" value="39S RIBOSOMAL PROTEIN L10, MITOCHONDRIAL"/>
    <property type="match status" value="1"/>
</dbReference>
<dbReference type="Proteomes" id="UP000094065">
    <property type="component" value="Unassembled WGS sequence"/>
</dbReference>
<comment type="caution">
    <text evidence="2">The sequence shown here is derived from an EMBL/GenBank/DDBJ whole genome shotgun (WGS) entry which is preliminary data.</text>
</comment>
<protein>
    <recommendedName>
        <fullName evidence="4">Ribosomal protein L10</fullName>
    </recommendedName>
</protein>
<evidence type="ECO:0000313" key="2">
    <source>
        <dbReference type="EMBL" id="ODN83299.1"/>
    </source>
</evidence>
<evidence type="ECO:0000256" key="1">
    <source>
        <dbReference type="ARBA" id="ARBA00008889"/>
    </source>
</evidence>
<evidence type="ECO:0000313" key="3">
    <source>
        <dbReference type="Proteomes" id="UP000094065"/>
    </source>
</evidence>
<dbReference type="InterPro" id="IPR043141">
    <property type="entry name" value="Ribosomal_uL10-like_sf"/>
</dbReference>
<reference evidence="2 3" key="1">
    <citation type="submission" date="2016-06" db="EMBL/GenBank/DDBJ databases">
        <title>Evolution of pathogenesis and genome organization in the Tremellales.</title>
        <authorList>
            <person name="Cuomo C."/>
            <person name="Litvintseva A."/>
            <person name="Heitman J."/>
            <person name="Chen Y."/>
            <person name="Sun S."/>
            <person name="Springer D."/>
            <person name="Dromer F."/>
            <person name="Young S."/>
            <person name="Zeng Q."/>
            <person name="Chapman S."/>
            <person name="Gujja S."/>
            <person name="Saif S."/>
            <person name="Birren B."/>
        </authorList>
    </citation>
    <scope>NUCLEOTIDE SEQUENCE [LARGE SCALE GENOMIC DNA]</scope>
    <source>
        <strain evidence="2 3">CBS 6039</strain>
    </source>
</reference>
<proteinExistence type="inferred from homology"/>
<name>A0A1E3I411_9TREE</name>
<dbReference type="STRING" id="1295533.A0A1E3I411"/>
<gene>
    <name evidence="2" type="ORF">L202_01468</name>
</gene>
<organism evidence="2 3">
    <name type="scientific">Cryptococcus amylolentus CBS 6039</name>
    <dbReference type="NCBI Taxonomy" id="1295533"/>
    <lineage>
        <taxon>Eukaryota</taxon>
        <taxon>Fungi</taxon>
        <taxon>Dikarya</taxon>
        <taxon>Basidiomycota</taxon>
        <taxon>Agaricomycotina</taxon>
        <taxon>Tremellomycetes</taxon>
        <taxon>Tremellales</taxon>
        <taxon>Cryptococcaceae</taxon>
        <taxon>Cryptococcus</taxon>
    </lineage>
</organism>
<dbReference type="RefSeq" id="XP_018997299.1">
    <property type="nucleotide sequence ID" value="XM_019134872.1"/>
</dbReference>
<dbReference type="Gene3D" id="3.30.70.1730">
    <property type="match status" value="1"/>
</dbReference>
<dbReference type="OrthoDB" id="360689at2759"/>
<dbReference type="GeneID" id="30152777"/>
<evidence type="ECO:0008006" key="4">
    <source>
        <dbReference type="Google" id="ProtNLM"/>
    </source>
</evidence>
<dbReference type="InterPro" id="IPR047865">
    <property type="entry name" value="Ribosomal_uL10_bac_type"/>
</dbReference>
<comment type="similarity">
    <text evidence="1">Belongs to the universal ribosomal protein uL10 family.</text>
</comment>